<dbReference type="Pfam" id="PF00924">
    <property type="entry name" value="MS_channel_2nd"/>
    <property type="match status" value="1"/>
</dbReference>
<dbReference type="InterPro" id="IPR006685">
    <property type="entry name" value="MscS_channel_2nd"/>
</dbReference>
<dbReference type="OrthoDB" id="5705501at2"/>
<accession>A0A3N0EJZ9</accession>
<keyword evidence="3 5" id="KW-1133">Transmembrane helix</keyword>
<evidence type="ECO:0000256" key="3">
    <source>
        <dbReference type="ARBA" id="ARBA00022989"/>
    </source>
</evidence>
<name>A0A3N0EJZ9_SINP1</name>
<keyword evidence="4 5" id="KW-0472">Membrane</keyword>
<evidence type="ECO:0000313" key="7">
    <source>
        <dbReference type="EMBL" id="RNL88067.1"/>
    </source>
</evidence>
<evidence type="ECO:0000313" key="8">
    <source>
        <dbReference type="Proteomes" id="UP000267469"/>
    </source>
</evidence>
<keyword evidence="2 5" id="KW-0812">Transmembrane</keyword>
<dbReference type="RefSeq" id="WP_123215696.1">
    <property type="nucleotide sequence ID" value="NZ_RJTM01000064.1"/>
</dbReference>
<dbReference type="GO" id="GO:0016020">
    <property type="term" value="C:membrane"/>
    <property type="evidence" value="ECO:0007669"/>
    <property type="project" value="UniProtKB-SubCell"/>
</dbReference>
<dbReference type="SUPFAM" id="SSF50182">
    <property type="entry name" value="Sm-like ribonucleoproteins"/>
    <property type="match status" value="1"/>
</dbReference>
<dbReference type="PANTHER" id="PTHR30221:SF8">
    <property type="entry name" value="SMALL-CONDUCTANCE MECHANOSENSITIVE CHANNEL"/>
    <property type="match status" value="1"/>
</dbReference>
<dbReference type="GO" id="GO:0008381">
    <property type="term" value="F:mechanosensitive monoatomic ion channel activity"/>
    <property type="evidence" value="ECO:0007669"/>
    <property type="project" value="InterPro"/>
</dbReference>
<proteinExistence type="predicted"/>
<feature type="domain" description="Mechanosensitive ion channel MscS" evidence="6">
    <location>
        <begin position="98"/>
        <end position="161"/>
    </location>
</feature>
<dbReference type="AlphaFoldDB" id="A0A3N0EJZ9"/>
<dbReference type="PANTHER" id="PTHR30221">
    <property type="entry name" value="SMALL-CONDUCTANCE MECHANOSENSITIVE CHANNEL"/>
    <property type="match status" value="1"/>
</dbReference>
<organism evidence="7 8">
    <name type="scientific">Sinomicrobium pectinilyticum</name>
    <dbReference type="NCBI Taxonomy" id="1084421"/>
    <lineage>
        <taxon>Bacteria</taxon>
        <taxon>Pseudomonadati</taxon>
        <taxon>Bacteroidota</taxon>
        <taxon>Flavobacteriia</taxon>
        <taxon>Flavobacteriales</taxon>
        <taxon>Flavobacteriaceae</taxon>
        <taxon>Sinomicrobium</taxon>
    </lineage>
</organism>
<feature type="transmembrane region" description="Helical" evidence="5">
    <location>
        <begin position="12"/>
        <end position="29"/>
    </location>
</feature>
<protein>
    <submittedName>
        <fullName evidence="7">Mechanosensitive ion channel family protein</fullName>
    </submittedName>
</protein>
<dbReference type="InterPro" id="IPR023408">
    <property type="entry name" value="MscS_beta-dom_sf"/>
</dbReference>
<feature type="transmembrane region" description="Helical" evidence="5">
    <location>
        <begin position="50"/>
        <end position="72"/>
    </location>
</feature>
<evidence type="ECO:0000256" key="4">
    <source>
        <dbReference type="ARBA" id="ARBA00023136"/>
    </source>
</evidence>
<dbReference type="Proteomes" id="UP000267469">
    <property type="component" value="Unassembled WGS sequence"/>
</dbReference>
<evidence type="ECO:0000256" key="1">
    <source>
        <dbReference type="ARBA" id="ARBA00004370"/>
    </source>
</evidence>
<dbReference type="EMBL" id="RJTM01000064">
    <property type="protein sequence ID" value="RNL88067.1"/>
    <property type="molecule type" value="Genomic_DNA"/>
</dbReference>
<comment type="caution">
    <text evidence="7">The sequence shown here is derived from an EMBL/GenBank/DDBJ whole genome shotgun (WGS) entry which is preliminary data.</text>
</comment>
<sequence>MNILFDPYKNQLLYTAIAVALLLLLKYLLSKIIRKVGVISNYNDARTSLIVRYANIAIFFIGIAAISIIWNVDFEDLGLILSSIFAVIGVALFAQWSILSNITAGVILFFTFPFKIGDKIEILDKDFPVRATIEDIKAFHLLLRTEEDELVTYPNNLLLQKGVKVYGSSAEDDGSRSL</sequence>
<feature type="transmembrane region" description="Helical" evidence="5">
    <location>
        <begin position="84"/>
        <end position="110"/>
    </location>
</feature>
<evidence type="ECO:0000259" key="6">
    <source>
        <dbReference type="Pfam" id="PF00924"/>
    </source>
</evidence>
<dbReference type="InterPro" id="IPR010920">
    <property type="entry name" value="LSM_dom_sf"/>
</dbReference>
<keyword evidence="8" id="KW-1185">Reference proteome</keyword>
<comment type="subcellular location">
    <subcellularLocation>
        <location evidence="1">Membrane</location>
    </subcellularLocation>
</comment>
<reference evidence="7 8" key="1">
    <citation type="submission" date="2018-10" db="EMBL/GenBank/DDBJ databases">
        <title>Sinomicrobium pectinilyticum sp. nov., a pectinase-producing bacterium isolated from alkaline and saline soil, and emended description of the genus Sinomicrobium.</title>
        <authorList>
            <person name="Cheng B."/>
            <person name="Li C."/>
            <person name="Lai Q."/>
            <person name="Du M."/>
            <person name="Shao Z."/>
            <person name="Xu P."/>
            <person name="Yang C."/>
        </authorList>
    </citation>
    <scope>NUCLEOTIDE SEQUENCE [LARGE SCALE GENOMIC DNA]</scope>
    <source>
        <strain evidence="7 8">5DNS001</strain>
    </source>
</reference>
<dbReference type="Gene3D" id="2.30.30.60">
    <property type="match status" value="1"/>
</dbReference>
<evidence type="ECO:0000256" key="2">
    <source>
        <dbReference type="ARBA" id="ARBA00022692"/>
    </source>
</evidence>
<dbReference type="InterPro" id="IPR045275">
    <property type="entry name" value="MscS_archaea/bacteria_type"/>
</dbReference>
<evidence type="ECO:0000256" key="5">
    <source>
        <dbReference type="SAM" id="Phobius"/>
    </source>
</evidence>
<gene>
    <name evidence="7" type="ORF">ED312_09110</name>
</gene>